<evidence type="ECO:0000313" key="1">
    <source>
        <dbReference type="EMBL" id="GFD32036.1"/>
    </source>
</evidence>
<sequence length="47" mass="4865">VVQDAVQNPGVQNVDNQNGLIVVSGIANQNPNRNGNLVAARAESNVP</sequence>
<dbReference type="EMBL" id="BKCJ011419979">
    <property type="protein sequence ID" value="GFD32036.1"/>
    <property type="molecule type" value="Genomic_DNA"/>
</dbReference>
<gene>
    <name evidence="1" type="ORF">Tci_904005</name>
</gene>
<reference evidence="1" key="1">
    <citation type="journal article" date="2019" name="Sci. Rep.">
        <title>Draft genome of Tanacetum cinerariifolium, the natural source of mosquito coil.</title>
        <authorList>
            <person name="Yamashiro T."/>
            <person name="Shiraishi A."/>
            <person name="Satake H."/>
            <person name="Nakayama K."/>
        </authorList>
    </citation>
    <scope>NUCLEOTIDE SEQUENCE</scope>
</reference>
<proteinExistence type="predicted"/>
<name>A0A699VF85_TANCI</name>
<dbReference type="AlphaFoldDB" id="A0A699VF85"/>
<comment type="caution">
    <text evidence="1">The sequence shown here is derived from an EMBL/GenBank/DDBJ whole genome shotgun (WGS) entry which is preliminary data.</text>
</comment>
<organism evidence="1">
    <name type="scientific">Tanacetum cinerariifolium</name>
    <name type="common">Dalmatian daisy</name>
    <name type="synonym">Chrysanthemum cinerariifolium</name>
    <dbReference type="NCBI Taxonomy" id="118510"/>
    <lineage>
        <taxon>Eukaryota</taxon>
        <taxon>Viridiplantae</taxon>
        <taxon>Streptophyta</taxon>
        <taxon>Embryophyta</taxon>
        <taxon>Tracheophyta</taxon>
        <taxon>Spermatophyta</taxon>
        <taxon>Magnoliopsida</taxon>
        <taxon>eudicotyledons</taxon>
        <taxon>Gunneridae</taxon>
        <taxon>Pentapetalae</taxon>
        <taxon>asterids</taxon>
        <taxon>campanulids</taxon>
        <taxon>Asterales</taxon>
        <taxon>Asteraceae</taxon>
        <taxon>Asteroideae</taxon>
        <taxon>Anthemideae</taxon>
        <taxon>Anthemidinae</taxon>
        <taxon>Tanacetum</taxon>
    </lineage>
</organism>
<accession>A0A699VF85</accession>
<protein>
    <submittedName>
        <fullName evidence="1">Uncharacterized protein</fullName>
    </submittedName>
</protein>
<feature type="non-terminal residue" evidence="1">
    <location>
        <position position="1"/>
    </location>
</feature>